<evidence type="ECO:0000256" key="1">
    <source>
        <dbReference type="ARBA" id="ARBA00022737"/>
    </source>
</evidence>
<dbReference type="PROSITE" id="PS50209">
    <property type="entry name" value="CARD"/>
    <property type="match status" value="1"/>
</dbReference>
<dbReference type="SUPFAM" id="SSF47986">
    <property type="entry name" value="DEATH domain"/>
    <property type="match status" value="1"/>
</dbReference>
<dbReference type="Gene3D" id="1.10.10.10">
    <property type="entry name" value="Winged helix-like DNA-binding domain superfamily/Winged helix DNA-binding domain"/>
    <property type="match status" value="1"/>
</dbReference>
<dbReference type="AlphaFoldDB" id="A0A8B6EWC0"/>
<dbReference type="Gene3D" id="1.10.533.10">
    <property type="entry name" value="Death Domain, Fas"/>
    <property type="match status" value="1"/>
</dbReference>
<dbReference type="InterPro" id="IPR032171">
    <property type="entry name" value="COR-A"/>
</dbReference>
<dbReference type="Pfam" id="PF00619">
    <property type="entry name" value="CARD"/>
    <property type="match status" value="1"/>
</dbReference>
<keyword evidence="4" id="KW-1185">Reference proteome</keyword>
<evidence type="ECO:0000313" key="3">
    <source>
        <dbReference type="EMBL" id="VDI40130.1"/>
    </source>
</evidence>
<accession>A0A8B6EWC0</accession>
<dbReference type="InterPro" id="IPR027417">
    <property type="entry name" value="P-loop_NTPase"/>
</dbReference>
<dbReference type="Proteomes" id="UP000596742">
    <property type="component" value="Unassembled WGS sequence"/>
</dbReference>
<keyword evidence="1" id="KW-0677">Repeat</keyword>
<dbReference type="CDD" id="cd01671">
    <property type="entry name" value="CARD"/>
    <property type="match status" value="1"/>
</dbReference>
<name>A0A8B6EWC0_MYTGA</name>
<dbReference type="GO" id="GO:0002020">
    <property type="term" value="F:protease binding"/>
    <property type="evidence" value="ECO:0007669"/>
    <property type="project" value="InterPro"/>
</dbReference>
<gene>
    <name evidence="3" type="ORF">MGAL_10B023336</name>
</gene>
<dbReference type="InterPro" id="IPR036388">
    <property type="entry name" value="WH-like_DNA-bd_sf"/>
</dbReference>
<dbReference type="GO" id="GO:0042981">
    <property type="term" value="P:regulation of apoptotic process"/>
    <property type="evidence" value="ECO:0007669"/>
    <property type="project" value="InterPro"/>
</dbReference>
<dbReference type="EMBL" id="UYJE01005771">
    <property type="protein sequence ID" value="VDI40130.1"/>
    <property type="molecule type" value="Genomic_DNA"/>
</dbReference>
<feature type="domain" description="CARD" evidence="2">
    <location>
        <begin position="611"/>
        <end position="701"/>
    </location>
</feature>
<dbReference type="PANTHER" id="PTHR15034">
    <property type="entry name" value="DEATH DOMAIN-CONTAINING PROTEIN CRADD"/>
    <property type="match status" value="1"/>
</dbReference>
<dbReference type="GO" id="GO:0070513">
    <property type="term" value="F:death domain binding"/>
    <property type="evidence" value="ECO:0007669"/>
    <property type="project" value="InterPro"/>
</dbReference>
<dbReference type="PANTHER" id="PTHR15034:SF5">
    <property type="entry name" value="DEATH DOMAIN-CONTAINING PROTEIN CRADD"/>
    <property type="match status" value="1"/>
</dbReference>
<protein>
    <recommendedName>
        <fullName evidence="2">CARD domain-containing protein</fullName>
    </recommendedName>
</protein>
<dbReference type="Gene3D" id="3.40.50.300">
    <property type="entry name" value="P-loop containing nucleotide triphosphate hydrolases"/>
    <property type="match status" value="1"/>
</dbReference>
<dbReference type="SMART" id="SM00114">
    <property type="entry name" value="CARD"/>
    <property type="match status" value="1"/>
</dbReference>
<sequence length="738" mass="85613">MIVGKQSVGKTSLLRNLLKEDIKDVSSTDGIDIVIHRSKINTENGKWIIDKDRRKETRDSIELHEMNNSKQLIMPSDLLSDVFTTTSISNSPSNNFARCGLWDFAGQKEFYCTHQAFLTSSAVYLVVVDMKTDFITEPKKHYTTEDDISSLSDLQEEDYVGFWFDSIHCYRTVDPQDGEASMDPPVVVVFTGKDRYDQNELQERQKYLGDQLSQLHGEQEKYQHYRHKYCISNTEDSDTIFEKIRTKISEIAQKMPLWGTLVPSKWILLEHLININRDSGKHFISFNDMTEMAKHPEIEIFNEEEVSTFLHFQHEVGNIIFFKDIPDLIILEPQWLANAFCCLVSDRFNIDDVHDVSPIDKRQISSDFTLLKNKGEISDLLINTLFKLKGGDYFLTQKKQLLEIMKKFDILMQIEGETAYIMPSMFPSSSLSVVCMNIGIVNANCQRTSWFCMKFKFLPPSFFSHLLIWLMKTYRPTRVKSEFALYRGICVFDLDSSQCDKLLMTMSIDTIALQIVSFSKQTLDLLEVCSGVRKDMRRKIVNLKKRYGIELSYEQMFKCSDHPCHTDAFSLKQLKDHTKIYCSHHQKAHESATVCFPWAVESTESHIEKGMKEKHSQILQTCSEHMVENLYNVDMICEYLEIDDILTEEIRDKIKHKNGRQKQTKELLSTLPNRGEKAYERFIEALKITENTNVANYLDEKVGSTDQHMSIASYAMVTKKELKTEVETRVLLEYCEGK</sequence>
<dbReference type="OrthoDB" id="40118at2759"/>
<reference evidence="3" key="1">
    <citation type="submission" date="2018-11" db="EMBL/GenBank/DDBJ databases">
        <authorList>
            <person name="Alioto T."/>
            <person name="Alioto T."/>
        </authorList>
    </citation>
    <scope>NUCLEOTIDE SEQUENCE</scope>
</reference>
<dbReference type="InterPro" id="IPR037939">
    <property type="entry name" value="CRADD"/>
</dbReference>
<proteinExistence type="predicted"/>
<dbReference type="InterPro" id="IPR001315">
    <property type="entry name" value="CARD"/>
</dbReference>
<dbReference type="Pfam" id="PF16095">
    <property type="entry name" value="COR-A"/>
    <property type="match status" value="1"/>
</dbReference>
<dbReference type="SUPFAM" id="SSF52540">
    <property type="entry name" value="P-loop containing nucleoside triphosphate hydrolases"/>
    <property type="match status" value="1"/>
</dbReference>
<comment type="caution">
    <text evidence="3">The sequence shown here is derived from an EMBL/GenBank/DDBJ whole genome shotgun (WGS) entry which is preliminary data.</text>
</comment>
<evidence type="ECO:0000313" key="4">
    <source>
        <dbReference type="Proteomes" id="UP000596742"/>
    </source>
</evidence>
<dbReference type="InterPro" id="IPR011029">
    <property type="entry name" value="DEATH-like_dom_sf"/>
</dbReference>
<evidence type="ECO:0000259" key="2">
    <source>
        <dbReference type="PROSITE" id="PS50209"/>
    </source>
</evidence>
<organism evidence="3 4">
    <name type="scientific">Mytilus galloprovincialis</name>
    <name type="common">Mediterranean mussel</name>
    <dbReference type="NCBI Taxonomy" id="29158"/>
    <lineage>
        <taxon>Eukaryota</taxon>
        <taxon>Metazoa</taxon>
        <taxon>Spiralia</taxon>
        <taxon>Lophotrochozoa</taxon>
        <taxon>Mollusca</taxon>
        <taxon>Bivalvia</taxon>
        <taxon>Autobranchia</taxon>
        <taxon>Pteriomorphia</taxon>
        <taxon>Mytilida</taxon>
        <taxon>Mytiloidea</taxon>
        <taxon>Mytilidae</taxon>
        <taxon>Mytilinae</taxon>
        <taxon>Mytilus</taxon>
    </lineage>
</organism>
<dbReference type="Pfam" id="PF08477">
    <property type="entry name" value="Roc"/>
    <property type="match status" value="1"/>
</dbReference>